<protein>
    <submittedName>
        <fullName evidence="1">Uncharacterized protein</fullName>
    </submittedName>
</protein>
<gene>
    <name evidence="1" type="ORF">GCM10011511_15630</name>
</gene>
<evidence type="ECO:0000313" key="1">
    <source>
        <dbReference type="EMBL" id="GGA93095.1"/>
    </source>
</evidence>
<dbReference type="RefSeq" id="WP_188930203.1">
    <property type="nucleotide sequence ID" value="NZ_BMJC01000001.1"/>
</dbReference>
<reference evidence="1" key="1">
    <citation type="journal article" date="2014" name="Int. J. Syst. Evol. Microbiol.">
        <title>Complete genome sequence of Corynebacterium casei LMG S-19264T (=DSM 44701T), isolated from a smear-ripened cheese.</title>
        <authorList>
            <consortium name="US DOE Joint Genome Institute (JGI-PGF)"/>
            <person name="Walter F."/>
            <person name="Albersmeier A."/>
            <person name="Kalinowski J."/>
            <person name="Ruckert C."/>
        </authorList>
    </citation>
    <scope>NUCLEOTIDE SEQUENCE</scope>
    <source>
        <strain evidence="1">CGMCC 1.15448</strain>
    </source>
</reference>
<dbReference type="Proteomes" id="UP000607559">
    <property type="component" value="Unassembled WGS sequence"/>
</dbReference>
<dbReference type="EMBL" id="BMJC01000001">
    <property type="protein sequence ID" value="GGA93095.1"/>
    <property type="molecule type" value="Genomic_DNA"/>
</dbReference>
<name>A0A8J2XS93_9BACT</name>
<comment type="caution">
    <text evidence="1">The sequence shown here is derived from an EMBL/GenBank/DDBJ whole genome shotgun (WGS) entry which is preliminary data.</text>
</comment>
<reference evidence="1" key="2">
    <citation type="submission" date="2020-09" db="EMBL/GenBank/DDBJ databases">
        <authorList>
            <person name="Sun Q."/>
            <person name="Zhou Y."/>
        </authorList>
    </citation>
    <scope>NUCLEOTIDE SEQUENCE</scope>
    <source>
        <strain evidence="1">CGMCC 1.15448</strain>
    </source>
</reference>
<accession>A0A8J2XS93</accession>
<keyword evidence="2" id="KW-1185">Reference proteome</keyword>
<proteinExistence type="predicted"/>
<sequence length="334" mass="38137">MVSTSLFDVGDEVILLIEAASSIYGIGNGNGMPEVILEKSKNVAFERLAIGLEGGVRNGREFRIFENMDSTIYERRWTQHDVLYREVLGQFEREGQQVPFPAAKEVLDHLVERLDDVYQGMVDLAGWPNLYSLSILYRALLDHYVLILYITDKTGRDGSDATAEAYKKHLFISEFLMEHLKEMKMEDLLNRVENDSEFLDYLVKKFPIMEGFDKGNQKELSAGAGQFREAHMVEYLTKSFEDRGLVELARTMAWMLPEYGRTFPFVHGGAYAGVQWRNMREQGKVDAEMGNKLWLGLTMVGVCKEHCLMLCGVDESFPELLGEFQKLRNVETGP</sequence>
<evidence type="ECO:0000313" key="2">
    <source>
        <dbReference type="Proteomes" id="UP000607559"/>
    </source>
</evidence>
<organism evidence="1 2">
    <name type="scientific">Puia dinghuensis</name>
    <dbReference type="NCBI Taxonomy" id="1792502"/>
    <lineage>
        <taxon>Bacteria</taxon>
        <taxon>Pseudomonadati</taxon>
        <taxon>Bacteroidota</taxon>
        <taxon>Chitinophagia</taxon>
        <taxon>Chitinophagales</taxon>
        <taxon>Chitinophagaceae</taxon>
        <taxon>Puia</taxon>
    </lineage>
</organism>
<dbReference type="AlphaFoldDB" id="A0A8J2XS93"/>